<organism evidence="2 3">
    <name type="scientific">Marilutibacter alkalisoli</name>
    <dbReference type="NCBI Taxonomy" id="2591633"/>
    <lineage>
        <taxon>Bacteria</taxon>
        <taxon>Pseudomonadati</taxon>
        <taxon>Pseudomonadota</taxon>
        <taxon>Gammaproteobacteria</taxon>
        <taxon>Lysobacterales</taxon>
        <taxon>Lysobacteraceae</taxon>
        <taxon>Marilutibacter</taxon>
    </lineage>
</organism>
<feature type="compositionally biased region" description="Basic and acidic residues" evidence="1">
    <location>
        <begin position="176"/>
        <end position="186"/>
    </location>
</feature>
<name>A0A514BU42_9GAMM</name>
<dbReference type="EMBL" id="CP041242">
    <property type="protein sequence ID" value="QDH70815.1"/>
    <property type="molecule type" value="Genomic_DNA"/>
</dbReference>
<accession>A0A514BU42</accession>
<feature type="region of interest" description="Disordered" evidence="1">
    <location>
        <begin position="160"/>
        <end position="195"/>
    </location>
</feature>
<dbReference type="OrthoDB" id="5957580at2"/>
<gene>
    <name evidence="2" type="ORF">FKV23_12540</name>
</gene>
<sequence length="195" mass="20536">MFRRPRVASGHPHGRILPAPGLRAGLIATIVLAGCTTAPTPSLPPDFDPVAAVATIRAAGTASGDELDVQPLIDPQVADLREEAAALEASHLYLAAAERIDEALGIVPDDPSVLQQRAELALLLGEPDMAELLALRVRSIGTAVGPLCRRAWETMIQARKAGSRPPAAESGLPRVSVEEAARRRDACTVAPPPRY</sequence>
<dbReference type="AlphaFoldDB" id="A0A514BU42"/>
<dbReference type="PROSITE" id="PS51257">
    <property type="entry name" value="PROKAR_LIPOPROTEIN"/>
    <property type="match status" value="1"/>
</dbReference>
<protein>
    <recommendedName>
        <fullName evidence="4">Tetratricopeptide repeat protein</fullName>
    </recommendedName>
</protein>
<reference evidence="2 3" key="1">
    <citation type="submission" date="2019-06" db="EMBL/GenBank/DDBJ databases">
        <title>Lysobacter alkalisoli sp. nov. isolated from saline-alkali soil.</title>
        <authorList>
            <person name="Sun J.-Q."/>
            <person name="Xu L."/>
        </authorList>
    </citation>
    <scope>NUCLEOTIDE SEQUENCE [LARGE SCALE GENOMIC DNA]</scope>
    <source>
        <strain evidence="2 3">SJ-36</strain>
    </source>
</reference>
<dbReference type="KEGG" id="lyj:FKV23_12540"/>
<keyword evidence="3" id="KW-1185">Reference proteome</keyword>
<evidence type="ECO:0000256" key="1">
    <source>
        <dbReference type="SAM" id="MobiDB-lite"/>
    </source>
</evidence>
<evidence type="ECO:0008006" key="4">
    <source>
        <dbReference type="Google" id="ProtNLM"/>
    </source>
</evidence>
<dbReference type="RefSeq" id="WP_141624147.1">
    <property type="nucleotide sequence ID" value="NZ_CP041242.1"/>
</dbReference>
<evidence type="ECO:0000313" key="2">
    <source>
        <dbReference type="EMBL" id="QDH70815.1"/>
    </source>
</evidence>
<dbReference type="Proteomes" id="UP000317199">
    <property type="component" value="Chromosome"/>
</dbReference>
<evidence type="ECO:0000313" key="3">
    <source>
        <dbReference type="Proteomes" id="UP000317199"/>
    </source>
</evidence>
<proteinExistence type="predicted"/>